<evidence type="ECO:0000313" key="3">
    <source>
        <dbReference type="EMBL" id="QDS98502.1"/>
    </source>
</evidence>
<dbReference type="PANTHER" id="PTHR30093:SF2">
    <property type="entry name" value="TYPE II SECRETION SYSTEM PROTEIN H"/>
    <property type="match status" value="1"/>
</dbReference>
<keyword evidence="1" id="KW-0472">Membrane</keyword>
<evidence type="ECO:0000256" key="1">
    <source>
        <dbReference type="SAM" id="Phobius"/>
    </source>
</evidence>
<dbReference type="InterPro" id="IPR027558">
    <property type="entry name" value="Pre_pil_HX9DG_C"/>
</dbReference>
<dbReference type="EMBL" id="CP036263">
    <property type="protein sequence ID" value="QDS98502.1"/>
    <property type="molecule type" value="Genomic_DNA"/>
</dbReference>
<dbReference type="NCBIfam" id="TIGR04294">
    <property type="entry name" value="pre_pil_HX9DG"/>
    <property type="match status" value="1"/>
</dbReference>
<dbReference type="InterPro" id="IPR011453">
    <property type="entry name" value="DUF1559"/>
</dbReference>
<name>A0A517MUG8_9BACT</name>
<protein>
    <recommendedName>
        <fullName evidence="2">DUF1559 domain-containing protein</fullName>
    </recommendedName>
</protein>
<dbReference type="Proteomes" id="UP000319852">
    <property type="component" value="Chromosome"/>
</dbReference>
<organism evidence="3 4">
    <name type="scientific">Adhaeretor mobilis</name>
    <dbReference type="NCBI Taxonomy" id="1930276"/>
    <lineage>
        <taxon>Bacteria</taxon>
        <taxon>Pseudomonadati</taxon>
        <taxon>Planctomycetota</taxon>
        <taxon>Planctomycetia</taxon>
        <taxon>Pirellulales</taxon>
        <taxon>Lacipirellulaceae</taxon>
        <taxon>Adhaeretor</taxon>
    </lineage>
</organism>
<dbReference type="OrthoDB" id="259596at2"/>
<dbReference type="Pfam" id="PF07963">
    <property type="entry name" value="N_methyl"/>
    <property type="match status" value="1"/>
</dbReference>
<gene>
    <name evidence="3" type="ORF">HG15A2_17820</name>
</gene>
<dbReference type="RefSeq" id="WP_145059676.1">
    <property type="nucleotide sequence ID" value="NZ_CP036263.1"/>
</dbReference>
<dbReference type="InterPro" id="IPR012902">
    <property type="entry name" value="N_methyl_site"/>
</dbReference>
<keyword evidence="1" id="KW-1133">Transmembrane helix</keyword>
<dbReference type="PANTHER" id="PTHR30093">
    <property type="entry name" value="GENERAL SECRETION PATHWAY PROTEIN G"/>
    <property type="match status" value="1"/>
</dbReference>
<dbReference type="AlphaFoldDB" id="A0A517MUG8"/>
<dbReference type="SUPFAM" id="SSF54523">
    <property type="entry name" value="Pili subunits"/>
    <property type="match status" value="1"/>
</dbReference>
<feature type="transmembrane region" description="Helical" evidence="1">
    <location>
        <begin position="40"/>
        <end position="64"/>
    </location>
</feature>
<accession>A0A517MUG8</accession>
<dbReference type="NCBIfam" id="TIGR02532">
    <property type="entry name" value="IV_pilin_GFxxxE"/>
    <property type="match status" value="1"/>
</dbReference>
<reference evidence="3 4" key="1">
    <citation type="submission" date="2019-02" db="EMBL/GenBank/DDBJ databases">
        <title>Deep-cultivation of Planctomycetes and their phenomic and genomic characterization uncovers novel biology.</title>
        <authorList>
            <person name="Wiegand S."/>
            <person name="Jogler M."/>
            <person name="Boedeker C."/>
            <person name="Pinto D."/>
            <person name="Vollmers J."/>
            <person name="Rivas-Marin E."/>
            <person name="Kohn T."/>
            <person name="Peeters S.H."/>
            <person name="Heuer A."/>
            <person name="Rast P."/>
            <person name="Oberbeckmann S."/>
            <person name="Bunk B."/>
            <person name="Jeske O."/>
            <person name="Meyerdierks A."/>
            <person name="Storesund J.E."/>
            <person name="Kallscheuer N."/>
            <person name="Luecker S."/>
            <person name="Lage O.M."/>
            <person name="Pohl T."/>
            <person name="Merkel B.J."/>
            <person name="Hornburger P."/>
            <person name="Mueller R.-W."/>
            <person name="Bruemmer F."/>
            <person name="Labrenz M."/>
            <person name="Spormann A.M."/>
            <person name="Op den Camp H."/>
            <person name="Overmann J."/>
            <person name="Amann R."/>
            <person name="Jetten M.S.M."/>
            <person name="Mascher T."/>
            <person name="Medema M.H."/>
            <person name="Devos D.P."/>
            <person name="Kaster A.-K."/>
            <person name="Ovreas L."/>
            <person name="Rohde M."/>
            <person name="Galperin M.Y."/>
            <person name="Jogler C."/>
        </authorList>
    </citation>
    <scope>NUCLEOTIDE SEQUENCE [LARGE SCALE GENOMIC DNA]</scope>
    <source>
        <strain evidence="3 4">HG15A2</strain>
    </source>
</reference>
<evidence type="ECO:0000313" key="4">
    <source>
        <dbReference type="Proteomes" id="UP000319852"/>
    </source>
</evidence>
<dbReference type="Pfam" id="PF07596">
    <property type="entry name" value="SBP_bac_10"/>
    <property type="match status" value="1"/>
</dbReference>
<dbReference type="KEGG" id="amob:HG15A2_17820"/>
<sequence length="373" mass="40087">MPVLIGSVGFLEGRFSSERKSPTGNSRTGLGGPYSDGRSAFTLVELLVVIAIIGVLVGLLLPAVQAAREAARRAQCISQIKQIGLAMLNYESALGNFPEGNHNDRDLECDLTAGTFSGFGNRCTNSAPWTVSILPYIEQQTLFDQFDLDLPIPYLYSECSGNQAYNLPFMKTPLGVWQCPSDMIATPGTLYSCYNACTGGGDWTLANPDPEFAYACKSFTGTPEYLVFNNGISGYNSKTEFRNIQDGASNTILIGENRMHFQMGSHGGGNPEQYTGWSSSWDVSSGFAVTHTGSAASRPINFTVVTGNEPVTGSASQPWYSPGERATQFSSHHPGGAHFCLADGSARFISEDIDDLAYWSYGRMADGQVTGGN</sequence>
<keyword evidence="1" id="KW-0812">Transmembrane</keyword>
<feature type="domain" description="DUF1559" evidence="2">
    <location>
        <begin position="65"/>
        <end position="355"/>
    </location>
</feature>
<dbReference type="Gene3D" id="3.30.700.10">
    <property type="entry name" value="Glycoprotein, Type 4 Pilin"/>
    <property type="match status" value="1"/>
</dbReference>
<keyword evidence="4" id="KW-1185">Reference proteome</keyword>
<evidence type="ECO:0000259" key="2">
    <source>
        <dbReference type="Pfam" id="PF07596"/>
    </source>
</evidence>
<dbReference type="InterPro" id="IPR045584">
    <property type="entry name" value="Pilin-like"/>
</dbReference>
<proteinExistence type="predicted"/>